<reference evidence="8" key="1">
    <citation type="submission" date="2019-08" db="EMBL/GenBank/DDBJ databases">
        <authorList>
            <person name="Kucharzyk K."/>
            <person name="Murdoch R.W."/>
            <person name="Higgins S."/>
            <person name="Loffler F."/>
        </authorList>
    </citation>
    <scope>NUCLEOTIDE SEQUENCE</scope>
</reference>
<feature type="transmembrane region" description="Helical" evidence="7">
    <location>
        <begin position="38"/>
        <end position="56"/>
    </location>
</feature>
<feature type="transmembrane region" description="Helical" evidence="7">
    <location>
        <begin position="68"/>
        <end position="88"/>
    </location>
</feature>
<feature type="transmembrane region" description="Helical" evidence="7">
    <location>
        <begin position="191"/>
        <end position="211"/>
    </location>
</feature>
<evidence type="ECO:0000256" key="7">
    <source>
        <dbReference type="SAM" id="Phobius"/>
    </source>
</evidence>
<evidence type="ECO:0000256" key="5">
    <source>
        <dbReference type="ARBA" id="ARBA00022989"/>
    </source>
</evidence>
<dbReference type="PANTHER" id="PTHR30269">
    <property type="entry name" value="TRANSMEMBRANE PROTEIN YFCA"/>
    <property type="match status" value="1"/>
</dbReference>
<evidence type="ECO:0000256" key="6">
    <source>
        <dbReference type="ARBA" id="ARBA00023136"/>
    </source>
</evidence>
<evidence type="ECO:0000313" key="8">
    <source>
        <dbReference type="EMBL" id="MPM75016.1"/>
    </source>
</evidence>
<keyword evidence="4 7" id="KW-0812">Transmembrane</keyword>
<keyword evidence="2" id="KW-0813">Transport</keyword>
<dbReference type="AlphaFoldDB" id="A0A645CDG0"/>
<keyword evidence="5 7" id="KW-1133">Transmembrane helix</keyword>
<evidence type="ECO:0000256" key="2">
    <source>
        <dbReference type="ARBA" id="ARBA00022448"/>
    </source>
</evidence>
<feature type="transmembrane region" description="Helical" evidence="7">
    <location>
        <begin position="126"/>
        <end position="153"/>
    </location>
</feature>
<dbReference type="PANTHER" id="PTHR30269:SF37">
    <property type="entry name" value="MEMBRANE TRANSPORTER PROTEIN"/>
    <property type="match status" value="1"/>
</dbReference>
<dbReference type="GO" id="GO:0005886">
    <property type="term" value="C:plasma membrane"/>
    <property type="evidence" value="ECO:0007669"/>
    <property type="project" value="UniProtKB-SubCell"/>
</dbReference>
<evidence type="ECO:0000256" key="3">
    <source>
        <dbReference type="ARBA" id="ARBA00022475"/>
    </source>
</evidence>
<protein>
    <submittedName>
        <fullName evidence="8">Uncharacterized protein</fullName>
    </submittedName>
</protein>
<accession>A0A645CDG0</accession>
<keyword evidence="6 7" id="KW-0472">Membrane</keyword>
<comment type="caution">
    <text evidence="8">The sequence shown here is derived from an EMBL/GenBank/DDBJ whole genome shotgun (WGS) entry which is preliminary data.</text>
</comment>
<dbReference type="InterPro" id="IPR002781">
    <property type="entry name" value="TM_pro_TauE-like"/>
</dbReference>
<gene>
    <name evidence="8" type="ORF">SDC9_122007</name>
</gene>
<dbReference type="EMBL" id="VSSQ01026350">
    <property type="protein sequence ID" value="MPM75016.1"/>
    <property type="molecule type" value="Genomic_DNA"/>
</dbReference>
<evidence type="ECO:0000256" key="4">
    <source>
        <dbReference type="ARBA" id="ARBA00022692"/>
    </source>
</evidence>
<feature type="transmembrane region" description="Helical" evidence="7">
    <location>
        <begin position="7"/>
        <end position="32"/>
    </location>
</feature>
<organism evidence="8">
    <name type="scientific">bioreactor metagenome</name>
    <dbReference type="NCBI Taxonomy" id="1076179"/>
    <lineage>
        <taxon>unclassified sequences</taxon>
        <taxon>metagenomes</taxon>
        <taxon>ecological metagenomes</taxon>
    </lineage>
</organism>
<comment type="subcellular location">
    <subcellularLocation>
        <location evidence="1">Cell membrane</location>
        <topology evidence="1">Multi-pass membrane protein</topology>
    </subcellularLocation>
</comment>
<name>A0A645CDG0_9ZZZZ</name>
<sequence length="241" mass="26142">MLLVQVFLIVVVGAFLQANIGFGFPIIAMIFLPSLYPFSTAVTLNQVIALASSGYLAVRYHRFIARKILLPLLATSVAVAQLVILFSLSVDSKILGVALGVFLLLLSLYFAFFSERITIKATVGNGLLMGLIAGVGNGFFGIGGPPVALYLFASVKDKRVYLSTIQAYFLFCNIHSIVVRTTYGSLTKSHIPPILVGWAAIGVGTYLGLLLFRRMSDTMLRRIVYLFVGCAGIWIGLQPLL</sequence>
<evidence type="ECO:0000256" key="1">
    <source>
        <dbReference type="ARBA" id="ARBA00004651"/>
    </source>
</evidence>
<feature type="transmembrane region" description="Helical" evidence="7">
    <location>
        <begin position="94"/>
        <end position="114"/>
    </location>
</feature>
<proteinExistence type="predicted"/>
<dbReference type="Pfam" id="PF01925">
    <property type="entry name" value="TauE"/>
    <property type="match status" value="1"/>
</dbReference>
<keyword evidence="3" id="KW-1003">Cell membrane</keyword>
<dbReference type="InterPro" id="IPR052017">
    <property type="entry name" value="TSUP"/>
</dbReference>
<feature type="transmembrane region" description="Helical" evidence="7">
    <location>
        <begin position="223"/>
        <end position="240"/>
    </location>
</feature>